<keyword evidence="3" id="KW-1185">Reference proteome</keyword>
<feature type="region of interest" description="Disordered" evidence="1">
    <location>
        <begin position="19"/>
        <end position="40"/>
    </location>
</feature>
<dbReference type="OrthoDB" id="1491115at2"/>
<dbReference type="PANTHER" id="PTHR39441">
    <property type="entry name" value="DUF2252 DOMAIN-CONTAINING PROTEIN"/>
    <property type="match status" value="1"/>
</dbReference>
<reference evidence="3" key="1">
    <citation type="submission" date="2018-12" db="EMBL/GenBank/DDBJ databases">
        <title>Tengunoibacter tsumagoiensis gen. nov., sp. nov., Dictyobacter kobayashii sp. nov., D. alpinus sp. nov., and D. joshuensis sp. nov. and description of Dictyobacteraceae fam. nov. within the order Ktedonobacterales isolated from Tengu-no-mugimeshi.</title>
        <authorList>
            <person name="Wang C.M."/>
            <person name="Zheng Y."/>
            <person name="Sakai Y."/>
            <person name="Toyoda A."/>
            <person name="Minakuchi Y."/>
            <person name="Abe K."/>
            <person name="Yokota A."/>
            <person name="Yabe S."/>
        </authorList>
    </citation>
    <scope>NUCLEOTIDE SEQUENCE [LARGE SCALE GENOMIC DNA]</scope>
    <source>
        <strain evidence="3">Uno16</strain>
    </source>
</reference>
<dbReference type="InterPro" id="IPR018721">
    <property type="entry name" value="DUF2252"/>
</dbReference>
<evidence type="ECO:0000313" key="2">
    <source>
        <dbReference type="EMBL" id="GCE28299.1"/>
    </source>
</evidence>
<dbReference type="EMBL" id="BIFT01000001">
    <property type="protein sequence ID" value="GCE28299.1"/>
    <property type="molecule type" value="Genomic_DNA"/>
</dbReference>
<evidence type="ECO:0000256" key="1">
    <source>
        <dbReference type="SAM" id="MobiDB-lite"/>
    </source>
</evidence>
<organism evidence="2 3">
    <name type="scientific">Dictyobacter alpinus</name>
    <dbReference type="NCBI Taxonomy" id="2014873"/>
    <lineage>
        <taxon>Bacteria</taxon>
        <taxon>Bacillati</taxon>
        <taxon>Chloroflexota</taxon>
        <taxon>Ktedonobacteria</taxon>
        <taxon>Ktedonobacterales</taxon>
        <taxon>Dictyobacteraceae</taxon>
        <taxon>Dictyobacter</taxon>
    </lineage>
</organism>
<feature type="compositionally biased region" description="Basic and acidic residues" evidence="1">
    <location>
        <begin position="31"/>
        <end position="40"/>
    </location>
</feature>
<proteinExistence type="predicted"/>
<dbReference type="PANTHER" id="PTHR39441:SF1">
    <property type="entry name" value="DUF2252 DOMAIN-CONTAINING PROTEIN"/>
    <property type="match status" value="1"/>
</dbReference>
<name>A0A402BAF2_9CHLR</name>
<accession>A0A402BAF2</accession>
<dbReference type="Proteomes" id="UP000287171">
    <property type="component" value="Unassembled WGS sequence"/>
</dbReference>
<sequence length="463" mass="52248">MSVVFKAKDAPSLEERLAEGKALRQRVPRTSHAEWKPAPERPDPVVVLEQSNSSRLESLIPIQYSRMLLSPFAFLRGSALIMALDLSTTPYTGIQVQLCGDAHLSNFGTYATPERRQVFDVNDFDETLPGPWEWDIKRLATSVVVAGQSLGLSEEIVRHATLQSIQAYREHLWTYAFMHPLDMWYTQIRVEQTLKRMHPRAQTYMGKELSKARQRTSTQIFPKLTEEIRGHYCIKDEPPYTMRQTGKKVIHQLDEIMQNYTTSLADDRKILLSRYRLVDYALKVVGVGSVGTRCYIALLLGVDDTDPLFLQIKEAQASVLEPYLESSRYNNHAQRVVAGQQLIQGSSDIFLGWASSEARTFYVRQLRDMSSSPRIEHMQKGDFITYVGLCGWALARAHARSGDPAHICGYLGKNDVFDNAVTDFAFLYAKQVDSDHTALTKAAKAGRIPVEQNEDAIAEASAT</sequence>
<evidence type="ECO:0000313" key="3">
    <source>
        <dbReference type="Proteomes" id="UP000287171"/>
    </source>
</evidence>
<comment type="caution">
    <text evidence="2">The sequence shown here is derived from an EMBL/GenBank/DDBJ whole genome shotgun (WGS) entry which is preliminary data.</text>
</comment>
<evidence type="ECO:0008006" key="4">
    <source>
        <dbReference type="Google" id="ProtNLM"/>
    </source>
</evidence>
<protein>
    <recommendedName>
        <fullName evidence="4">DUF2252 domain-containing protein</fullName>
    </recommendedName>
</protein>
<dbReference type="AlphaFoldDB" id="A0A402BAF2"/>
<dbReference type="Pfam" id="PF10009">
    <property type="entry name" value="DUF2252"/>
    <property type="match status" value="1"/>
</dbReference>
<dbReference type="RefSeq" id="WP_126628534.1">
    <property type="nucleotide sequence ID" value="NZ_BIFT01000001.1"/>
</dbReference>
<gene>
    <name evidence="2" type="ORF">KDA_37830</name>
</gene>